<sequence length="289" mass="32382">MSNATKRKAENEKILQKEANTCKRITSFFSKATGECNQSHIPNRVPNSENVQEADISEWVPSSEDVQEEFTSDSPMGAESLSTCDQFQDKDSVGNCTTVNSDTSTISSVVPESSLGPSLENDETCRETCQESNQRCQVYLYRGYPLNINAIVKKAGPGVLHLYKEKSKTRSANQEKNKTRSFVKCLVCAEYEEEAKRFSTNHQVYLAYGVRCDGKKKMQDVVDHLLGAAHDAAIKLKNLSTQWATKAPNHPWLRTLKNHDSSVIRTLTHMAVDVLLLWLLTSYVLTIIV</sequence>
<name>A0A6S7GZ80_PARCT</name>
<gene>
    <name evidence="1" type="ORF">PACLA_8A057780</name>
</gene>
<dbReference type="OrthoDB" id="6597828at2759"/>
<organism evidence="1 2">
    <name type="scientific">Paramuricea clavata</name>
    <name type="common">Red gorgonian</name>
    <name type="synonym">Violescent sea-whip</name>
    <dbReference type="NCBI Taxonomy" id="317549"/>
    <lineage>
        <taxon>Eukaryota</taxon>
        <taxon>Metazoa</taxon>
        <taxon>Cnidaria</taxon>
        <taxon>Anthozoa</taxon>
        <taxon>Octocorallia</taxon>
        <taxon>Malacalcyonacea</taxon>
        <taxon>Plexauridae</taxon>
        <taxon>Paramuricea</taxon>
    </lineage>
</organism>
<keyword evidence="2" id="KW-1185">Reference proteome</keyword>
<dbReference type="EMBL" id="CACRXK020001545">
    <property type="protein sequence ID" value="CAB3989750.1"/>
    <property type="molecule type" value="Genomic_DNA"/>
</dbReference>
<reference evidence="1" key="1">
    <citation type="submission" date="2020-04" db="EMBL/GenBank/DDBJ databases">
        <authorList>
            <person name="Alioto T."/>
            <person name="Alioto T."/>
            <person name="Gomez Garrido J."/>
        </authorList>
    </citation>
    <scope>NUCLEOTIDE SEQUENCE</scope>
    <source>
        <strain evidence="1">A484AB</strain>
    </source>
</reference>
<evidence type="ECO:0000313" key="2">
    <source>
        <dbReference type="Proteomes" id="UP001152795"/>
    </source>
</evidence>
<dbReference type="AlphaFoldDB" id="A0A6S7GZ80"/>
<protein>
    <submittedName>
        <fullName evidence="1">Uncharacterized protein</fullName>
    </submittedName>
</protein>
<dbReference type="Proteomes" id="UP001152795">
    <property type="component" value="Unassembled WGS sequence"/>
</dbReference>
<comment type="caution">
    <text evidence="1">The sequence shown here is derived from an EMBL/GenBank/DDBJ whole genome shotgun (WGS) entry which is preliminary data.</text>
</comment>
<evidence type="ECO:0000313" key="1">
    <source>
        <dbReference type="EMBL" id="CAB3989750.1"/>
    </source>
</evidence>
<accession>A0A6S7GZ80</accession>
<proteinExistence type="predicted"/>